<keyword evidence="2" id="KW-0539">Nucleus</keyword>
<feature type="compositionally biased region" description="Polar residues" evidence="3">
    <location>
        <begin position="343"/>
        <end position="355"/>
    </location>
</feature>
<dbReference type="PROSITE" id="PS50048">
    <property type="entry name" value="ZN2_CY6_FUNGAL_2"/>
    <property type="match status" value="1"/>
</dbReference>
<evidence type="ECO:0000256" key="1">
    <source>
        <dbReference type="ARBA" id="ARBA00022723"/>
    </source>
</evidence>
<accession>A0A367KWI9</accession>
<keyword evidence="1" id="KW-0479">Metal-binding</keyword>
<dbReference type="InterPro" id="IPR036864">
    <property type="entry name" value="Zn2-C6_fun-type_DNA-bd_sf"/>
</dbReference>
<dbReference type="SUPFAM" id="SSF57701">
    <property type="entry name" value="Zn2/Cys6 DNA-binding domain"/>
    <property type="match status" value="1"/>
</dbReference>
<dbReference type="GO" id="GO:0008270">
    <property type="term" value="F:zinc ion binding"/>
    <property type="evidence" value="ECO:0007669"/>
    <property type="project" value="InterPro"/>
</dbReference>
<feature type="region of interest" description="Disordered" evidence="3">
    <location>
        <begin position="301"/>
        <end position="413"/>
    </location>
</feature>
<organism evidence="5 6">
    <name type="scientific">Rhizopus stolonifer</name>
    <name type="common">Rhizopus nigricans</name>
    <dbReference type="NCBI Taxonomy" id="4846"/>
    <lineage>
        <taxon>Eukaryota</taxon>
        <taxon>Fungi</taxon>
        <taxon>Fungi incertae sedis</taxon>
        <taxon>Mucoromycota</taxon>
        <taxon>Mucoromycotina</taxon>
        <taxon>Mucoromycetes</taxon>
        <taxon>Mucorales</taxon>
        <taxon>Mucorineae</taxon>
        <taxon>Rhizopodaceae</taxon>
        <taxon>Rhizopus</taxon>
    </lineage>
</organism>
<comment type="caution">
    <text evidence="5">The sequence shown here is derived from an EMBL/GenBank/DDBJ whole genome shotgun (WGS) entry which is preliminary data.</text>
</comment>
<reference evidence="5 6" key="1">
    <citation type="journal article" date="2018" name="G3 (Bethesda)">
        <title>Phylogenetic and Phylogenomic Definition of Rhizopus Species.</title>
        <authorList>
            <person name="Gryganskyi A.P."/>
            <person name="Golan J."/>
            <person name="Dolatabadi S."/>
            <person name="Mondo S."/>
            <person name="Robb S."/>
            <person name="Idnurm A."/>
            <person name="Muszewska A."/>
            <person name="Steczkiewicz K."/>
            <person name="Masonjones S."/>
            <person name="Liao H.L."/>
            <person name="Gajdeczka M.T."/>
            <person name="Anike F."/>
            <person name="Vuek A."/>
            <person name="Anishchenko I.M."/>
            <person name="Voigt K."/>
            <person name="de Hoog G.S."/>
            <person name="Smith M.E."/>
            <person name="Heitman J."/>
            <person name="Vilgalys R."/>
            <person name="Stajich J.E."/>
        </authorList>
    </citation>
    <scope>NUCLEOTIDE SEQUENCE [LARGE SCALE GENOMIC DNA]</scope>
    <source>
        <strain evidence="5 6">LSU 92-RS-03</strain>
    </source>
</reference>
<evidence type="ECO:0000313" key="6">
    <source>
        <dbReference type="Proteomes" id="UP000253551"/>
    </source>
</evidence>
<feature type="region of interest" description="Disordered" evidence="3">
    <location>
        <begin position="252"/>
        <end position="287"/>
    </location>
</feature>
<feature type="compositionally biased region" description="Low complexity" evidence="3">
    <location>
        <begin position="162"/>
        <end position="172"/>
    </location>
</feature>
<dbReference type="PANTHER" id="PTHR47659:SF7">
    <property type="entry name" value="FUNGAL TRANSCRIPTIONAL REGULATORY PROTEIN, N-TERMINAL DOMAIN-CONTAINING PROTEIN"/>
    <property type="match status" value="1"/>
</dbReference>
<evidence type="ECO:0000259" key="4">
    <source>
        <dbReference type="PROSITE" id="PS50048"/>
    </source>
</evidence>
<dbReference type="EMBL" id="PJQM01000128">
    <property type="protein sequence ID" value="RCI06561.1"/>
    <property type="molecule type" value="Genomic_DNA"/>
</dbReference>
<dbReference type="AlphaFoldDB" id="A0A367KWI9"/>
<evidence type="ECO:0000313" key="5">
    <source>
        <dbReference type="EMBL" id="RCI06561.1"/>
    </source>
</evidence>
<dbReference type="Proteomes" id="UP000253551">
    <property type="component" value="Unassembled WGS sequence"/>
</dbReference>
<evidence type="ECO:0000256" key="2">
    <source>
        <dbReference type="ARBA" id="ARBA00023242"/>
    </source>
</evidence>
<feature type="region of interest" description="Disordered" evidence="3">
    <location>
        <begin position="159"/>
        <end position="178"/>
    </location>
</feature>
<feature type="region of interest" description="Disordered" evidence="3">
    <location>
        <begin position="16"/>
        <end position="43"/>
    </location>
</feature>
<dbReference type="InterPro" id="IPR050335">
    <property type="entry name" value="ERT1_acuK_gluconeogen_tf"/>
</dbReference>
<protein>
    <recommendedName>
        <fullName evidence="4">Zn(2)-C6 fungal-type domain-containing protein</fullName>
    </recommendedName>
</protein>
<feature type="compositionally biased region" description="Low complexity" evidence="3">
    <location>
        <begin position="16"/>
        <end position="35"/>
    </location>
</feature>
<dbReference type="STRING" id="4846.A0A367KWI9"/>
<dbReference type="InterPro" id="IPR001138">
    <property type="entry name" value="Zn2Cys6_DnaBD"/>
</dbReference>
<proteinExistence type="predicted"/>
<dbReference type="OrthoDB" id="5575144at2759"/>
<evidence type="ECO:0000256" key="3">
    <source>
        <dbReference type="SAM" id="MobiDB-lite"/>
    </source>
</evidence>
<dbReference type="CDD" id="cd00067">
    <property type="entry name" value="GAL4"/>
    <property type="match status" value="1"/>
</dbReference>
<feature type="domain" description="Zn(2)-C6 fungal-type" evidence="4">
    <location>
        <begin position="109"/>
        <end position="140"/>
    </location>
</feature>
<name>A0A367KWI9_RHIST</name>
<dbReference type="GO" id="GO:0000981">
    <property type="term" value="F:DNA-binding transcription factor activity, RNA polymerase II-specific"/>
    <property type="evidence" value="ECO:0007669"/>
    <property type="project" value="InterPro"/>
</dbReference>
<gene>
    <name evidence="5" type="ORF">CU098_013623</name>
</gene>
<feature type="compositionally biased region" description="Low complexity" evidence="3">
    <location>
        <begin position="301"/>
        <end position="335"/>
    </location>
</feature>
<feature type="compositionally biased region" description="Basic and acidic residues" evidence="3">
    <location>
        <begin position="387"/>
        <end position="399"/>
    </location>
</feature>
<feature type="compositionally biased region" description="Polar residues" evidence="3">
    <location>
        <begin position="400"/>
        <end position="413"/>
    </location>
</feature>
<dbReference type="PANTHER" id="PTHR47659">
    <property type="entry name" value="ZN(II)2CYS6 TRANSCRIPTION FACTOR (EUROFUNG)-RELATED"/>
    <property type="match status" value="1"/>
</dbReference>
<keyword evidence="6" id="KW-1185">Reference proteome</keyword>
<sequence>MQQFPTYFNGYENHATQQVQHQQDQQSQTQPTQSQDLNQQQGQAQPLLTGPNLAIYSPAAMQPLSVLAAAQRKDQDPNDPLSVVGSVASGGPIELGAHGKPKRKQVKNACVNCQKACKKCDIGRPCQRCVKYGITETCINSVRKERKKGIKRGPYKKRIKTGAESGASSAGSTPNMTSPMSNAPMYANGVRPAAIPIHYQPFPHGHYDPYAAYANNGQMMPQAYMVPASIQQMYPTNPPVMSYQAAMNIISPQHQQAASPHQQHQQPQQLQHQQSQQQQQQPQQQQSQEQQQQLQQQLKQELKQEQTASPQQQQQQQYQQAEQHLQQQQHLVEQPKSVPAGEESTQSSDALTTNDPAAEPKVDDDDDEGSKLTILSRLCSAVLDGNDTPKQEEEIKAEGNQETTPTSQQYATS</sequence>
<dbReference type="SMART" id="SM00066">
    <property type="entry name" value="GAL4"/>
    <property type="match status" value="1"/>
</dbReference>